<gene>
    <name evidence="2" type="ORF">CTRI78_v010449</name>
</gene>
<dbReference type="Pfam" id="PF11204">
    <property type="entry name" value="DUF2985"/>
    <property type="match status" value="1"/>
</dbReference>
<reference evidence="2 3" key="1">
    <citation type="submission" date="2018-12" db="EMBL/GenBank/DDBJ databases">
        <title>Genome sequence and assembly of Colletotrichum trifolii.</title>
        <authorList>
            <person name="Gan P."/>
            <person name="Shirasu K."/>
        </authorList>
    </citation>
    <scope>NUCLEOTIDE SEQUENCE [LARGE SCALE GENOMIC DNA]</scope>
    <source>
        <strain evidence="2 3">543-2</strain>
    </source>
</reference>
<dbReference type="EMBL" id="RYZW01000169">
    <property type="protein sequence ID" value="TDZ39907.1"/>
    <property type="molecule type" value="Genomic_DNA"/>
</dbReference>
<protein>
    <submittedName>
        <fullName evidence="2">Uncharacterized protein</fullName>
    </submittedName>
</protein>
<feature type="region of interest" description="Disordered" evidence="1">
    <location>
        <begin position="1"/>
        <end position="46"/>
    </location>
</feature>
<organism evidence="2 3">
    <name type="scientific">Colletotrichum trifolii</name>
    <dbReference type="NCBI Taxonomy" id="5466"/>
    <lineage>
        <taxon>Eukaryota</taxon>
        <taxon>Fungi</taxon>
        <taxon>Dikarya</taxon>
        <taxon>Ascomycota</taxon>
        <taxon>Pezizomycotina</taxon>
        <taxon>Sordariomycetes</taxon>
        <taxon>Hypocreomycetidae</taxon>
        <taxon>Glomerellales</taxon>
        <taxon>Glomerellaceae</taxon>
        <taxon>Colletotrichum</taxon>
        <taxon>Colletotrichum orbiculare species complex</taxon>
    </lineage>
</organism>
<feature type="compositionally biased region" description="Basic and acidic residues" evidence="1">
    <location>
        <begin position="10"/>
        <end position="19"/>
    </location>
</feature>
<dbReference type="PANTHER" id="PTHR35872:SF1">
    <property type="entry name" value="ALPHA-L-RHAMNOSIDASE C"/>
    <property type="match status" value="1"/>
</dbReference>
<accession>A0A4R8QLL8</accession>
<evidence type="ECO:0000313" key="3">
    <source>
        <dbReference type="Proteomes" id="UP000295703"/>
    </source>
</evidence>
<name>A0A4R8QLL8_COLTR</name>
<dbReference type="Proteomes" id="UP000295703">
    <property type="component" value="Unassembled WGS sequence"/>
</dbReference>
<sequence>MPQPSASPDNGEKERDVHLDQLTIASKPSDGNENGNDNKLNVGETERIPTSAAAATVATAERDLYEPYENGYHFPPAHSWKESTRIGGKAFWSYTCTPIGFLVVLYGFNVVAWGGMLFLLLCNAAPAMCYPACNAINSPRRKWVEWDSQILNALFCVTGFEY</sequence>
<keyword evidence="3" id="KW-1185">Reference proteome</keyword>
<feature type="compositionally biased region" description="Polar residues" evidence="1">
    <location>
        <begin position="23"/>
        <end position="39"/>
    </location>
</feature>
<dbReference type="AlphaFoldDB" id="A0A4R8QLL8"/>
<dbReference type="InterPro" id="IPR021369">
    <property type="entry name" value="DUF2985"/>
</dbReference>
<proteinExistence type="predicted"/>
<dbReference type="PANTHER" id="PTHR35872">
    <property type="entry name" value="INTEGRAL MEMBRANE PROTEIN (AFU_ORTHOLOGUE AFUA_5G07110)"/>
    <property type="match status" value="1"/>
</dbReference>
<comment type="caution">
    <text evidence="2">The sequence shown here is derived from an EMBL/GenBank/DDBJ whole genome shotgun (WGS) entry which is preliminary data.</text>
</comment>
<dbReference type="STRING" id="5466.A0A4R8QLL8"/>
<evidence type="ECO:0000313" key="2">
    <source>
        <dbReference type="EMBL" id="TDZ39907.1"/>
    </source>
</evidence>
<evidence type="ECO:0000256" key="1">
    <source>
        <dbReference type="SAM" id="MobiDB-lite"/>
    </source>
</evidence>